<dbReference type="InterPro" id="IPR016174">
    <property type="entry name" value="Di-haem_cyt_TM"/>
</dbReference>
<evidence type="ECO:0000256" key="9">
    <source>
        <dbReference type="ARBA" id="ARBA00022989"/>
    </source>
</evidence>
<name>A0A437LLA7_9BURK</name>
<dbReference type="GO" id="GO:0022904">
    <property type="term" value="P:respiratory electron transport chain"/>
    <property type="evidence" value="ECO:0007669"/>
    <property type="project" value="InterPro"/>
</dbReference>
<evidence type="ECO:0000256" key="8">
    <source>
        <dbReference type="ARBA" id="ARBA00022982"/>
    </source>
</evidence>
<evidence type="ECO:0000256" key="7">
    <source>
        <dbReference type="ARBA" id="ARBA00022723"/>
    </source>
</evidence>
<dbReference type="OrthoDB" id="8536275at2"/>
<accession>A0A437LLA7</accession>
<feature type="transmembrane region" description="Helical" evidence="13">
    <location>
        <begin position="89"/>
        <end position="109"/>
    </location>
</feature>
<keyword evidence="8" id="KW-0249">Electron transport</keyword>
<evidence type="ECO:0000256" key="13">
    <source>
        <dbReference type="SAM" id="Phobius"/>
    </source>
</evidence>
<evidence type="ECO:0000256" key="4">
    <source>
        <dbReference type="ARBA" id="ARBA00022475"/>
    </source>
</evidence>
<feature type="transmembrane region" description="Helical" evidence="13">
    <location>
        <begin position="16"/>
        <end position="35"/>
    </location>
</feature>
<evidence type="ECO:0000313" key="15">
    <source>
        <dbReference type="EMBL" id="RVT86101.1"/>
    </source>
</evidence>
<dbReference type="RefSeq" id="WP_127682599.1">
    <property type="nucleotide sequence ID" value="NZ_SACM01000002.1"/>
</dbReference>
<evidence type="ECO:0000256" key="1">
    <source>
        <dbReference type="ARBA" id="ARBA00001970"/>
    </source>
</evidence>
<organism evidence="15 16">
    <name type="scientific">Inhella crocodyli</name>
    <dbReference type="NCBI Taxonomy" id="2499851"/>
    <lineage>
        <taxon>Bacteria</taxon>
        <taxon>Pseudomonadati</taxon>
        <taxon>Pseudomonadota</taxon>
        <taxon>Betaproteobacteria</taxon>
        <taxon>Burkholderiales</taxon>
        <taxon>Sphaerotilaceae</taxon>
        <taxon>Inhella</taxon>
    </lineage>
</organism>
<comment type="subcellular location">
    <subcellularLocation>
        <location evidence="2">Cell membrane</location>
        <topology evidence="2">Multi-pass membrane protein</topology>
    </subcellularLocation>
</comment>
<evidence type="ECO:0000313" key="16">
    <source>
        <dbReference type="Proteomes" id="UP000288587"/>
    </source>
</evidence>
<dbReference type="GO" id="GO:0005886">
    <property type="term" value="C:plasma membrane"/>
    <property type="evidence" value="ECO:0007669"/>
    <property type="project" value="UniProtKB-SubCell"/>
</dbReference>
<dbReference type="EMBL" id="SACM01000002">
    <property type="protein sequence ID" value="RVT86101.1"/>
    <property type="molecule type" value="Genomic_DNA"/>
</dbReference>
<keyword evidence="10" id="KW-0408">Iron</keyword>
<dbReference type="GO" id="GO:0046872">
    <property type="term" value="F:metal ion binding"/>
    <property type="evidence" value="ECO:0007669"/>
    <property type="project" value="UniProtKB-KW"/>
</dbReference>
<sequence>MPLSSTPRRYTRTAMALHWVMALGLIGAIAVGWYASELPMSLARLKLINWHKWFGITLLLLFVVRFAWRATHRPPAEVPAPLWQARAAHAVHGLLYVLMAAVPLLGWAYSNAAGFPVVWFGVLPLPDWVGPNKELAETLKGLHKIAAWSLAVLIAAHVGAALKHQLIDRDRLLARMWPGKD</sequence>
<keyword evidence="5" id="KW-0349">Heme</keyword>
<protein>
    <submittedName>
        <fullName evidence="15">Cytochrome b</fullName>
    </submittedName>
</protein>
<dbReference type="Pfam" id="PF01292">
    <property type="entry name" value="Ni_hydr_CYTB"/>
    <property type="match status" value="1"/>
</dbReference>
<feature type="transmembrane region" description="Helical" evidence="13">
    <location>
        <begin position="145"/>
        <end position="162"/>
    </location>
</feature>
<proteinExistence type="inferred from homology"/>
<keyword evidence="3" id="KW-0813">Transport</keyword>
<keyword evidence="4" id="KW-1003">Cell membrane</keyword>
<evidence type="ECO:0000256" key="11">
    <source>
        <dbReference type="ARBA" id="ARBA00023136"/>
    </source>
</evidence>
<keyword evidence="7" id="KW-0479">Metal-binding</keyword>
<keyword evidence="9 13" id="KW-1133">Transmembrane helix</keyword>
<keyword evidence="6 13" id="KW-0812">Transmembrane</keyword>
<comment type="similarity">
    <text evidence="12">Belongs to the cytochrome b561 family.</text>
</comment>
<dbReference type="Proteomes" id="UP000288587">
    <property type="component" value="Unassembled WGS sequence"/>
</dbReference>
<dbReference type="PANTHER" id="PTHR30529:SF1">
    <property type="entry name" value="CYTOCHROME B561 HOMOLOG 2"/>
    <property type="match status" value="1"/>
</dbReference>
<evidence type="ECO:0000256" key="5">
    <source>
        <dbReference type="ARBA" id="ARBA00022617"/>
    </source>
</evidence>
<evidence type="ECO:0000259" key="14">
    <source>
        <dbReference type="Pfam" id="PF01292"/>
    </source>
</evidence>
<evidence type="ECO:0000256" key="6">
    <source>
        <dbReference type="ARBA" id="ARBA00022692"/>
    </source>
</evidence>
<keyword evidence="16" id="KW-1185">Reference proteome</keyword>
<feature type="domain" description="Cytochrome b561 bacterial/Ni-hydrogenase" evidence="14">
    <location>
        <begin position="9"/>
        <end position="179"/>
    </location>
</feature>
<dbReference type="GO" id="GO:0020037">
    <property type="term" value="F:heme binding"/>
    <property type="evidence" value="ECO:0007669"/>
    <property type="project" value="TreeGrafter"/>
</dbReference>
<evidence type="ECO:0000256" key="2">
    <source>
        <dbReference type="ARBA" id="ARBA00004651"/>
    </source>
</evidence>
<feature type="transmembrane region" description="Helical" evidence="13">
    <location>
        <begin position="50"/>
        <end position="68"/>
    </location>
</feature>
<evidence type="ECO:0000256" key="10">
    <source>
        <dbReference type="ARBA" id="ARBA00023004"/>
    </source>
</evidence>
<dbReference type="GO" id="GO:0009055">
    <property type="term" value="F:electron transfer activity"/>
    <property type="evidence" value="ECO:0007669"/>
    <property type="project" value="InterPro"/>
</dbReference>
<gene>
    <name evidence="15" type="ORF">EOD73_08655</name>
</gene>
<evidence type="ECO:0000256" key="3">
    <source>
        <dbReference type="ARBA" id="ARBA00022448"/>
    </source>
</evidence>
<dbReference type="InterPro" id="IPR011577">
    <property type="entry name" value="Cyt_b561_bac/Ni-Hgenase"/>
</dbReference>
<dbReference type="PANTHER" id="PTHR30529">
    <property type="entry name" value="CYTOCHROME B561"/>
    <property type="match status" value="1"/>
</dbReference>
<reference evidence="15 16" key="1">
    <citation type="submission" date="2019-01" db="EMBL/GenBank/DDBJ databases">
        <authorList>
            <person name="Chen W.-M."/>
        </authorList>
    </citation>
    <scope>NUCLEOTIDE SEQUENCE [LARGE SCALE GENOMIC DNA]</scope>
    <source>
        <strain evidence="15 16">CCP-18</strain>
    </source>
</reference>
<dbReference type="SUPFAM" id="SSF81342">
    <property type="entry name" value="Transmembrane di-heme cytochromes"/>
    <property type="match status" value="1"/>
</dbReference>
<comment type="caution">
    <text evidence="15">The sequence shown here is derived from an EMBL/GenBank/DDBJ whole genome shotgun (WGS) entry which is preliminary data.</text>
</comment>
<dbReference type="Gene3D" id="1.20.950.20">
    <property type="entry name" value="Transmembrane di-heme cytochromes, Chain C"/>
    <property type="match status" value="1"/>
</dbReference>
<comment type="cofactor">
    <cofactor evidence="1">
        <name>heme b</name>
        <dbReference type="ChEBI" id="CHEBI:60344"/>
    </cofactor>
</comment>
<dbReference type="AlphaFoldDB" id="A0A437LLA7"/>
<dbReference type="InterPro" id="IPR052168">
    <property type="entry name" value="Cytochrome_b561_oxidase"/>
</dbReference>
<evidence type="ECO:0000256" key="12">
    <source>
        <dbReference type="ARBA" id="ARBA00037975"/>
    </source>
</evidence>
<keyword evidence="11 13" id="KW-0472">Membrane</keyword>